<proteinExistence type="predicted"/>
<sequence>MAKRLPSKQEITSSSRWDILVSLGHIGKFMEDTDIVSKLNYINGRMAKMAKRLPSKQEITNSSLVGTS</sequence>
<gene>
    <name evidence="1" type="ORF">OUZ56_024597</name>
</gene>
<reference evidence="1 2" key="1">
    <citation type="journal article" date="2023" name="Nucleic Acids Res.">
        <title>The hologenome of Daphnia magna reveals possible DNA methylation and microbiome-mediated evolution of the host genome.</title>
        <authorList>
            <person name="Chaturvedi A."/>
            <person name="Li X."/>
            <person name="Dhandapani V."/>
            <person name="Marshall H."/>
            <person name="Kissane S."/>
            <person name="Cuenca-Cambronero M."/>
            <person name="Asole G."/>
            <person name="Calvet F."/>
            <person name="Ruiz-Romero M."/>
            <person name="Marangio P."/>
            <person name="Guigo R."/>
            <person name="Rago D."/>
            <person name="Mirbahai L."/>
            <person name="Eastwood N."/>
            <person name="Colbourne J.K."/>
            <person name="Zhou J."/>
            <person name="Mallon E."/>
            <person name="Orsini L."/>
        </authorList>
    </citation>
    <scope>NUCLEOTIDE SEQUENCE [LARGE SCALE GENOMIC DNA]</scope>
    <source>
        <strain evidence="1">LRV0_1</strain>
    </source>
</reference>
<organism evidence="1 2">
    <name type="scientific">Daphnia magna</name>
    <dbReference type="NCBI Taxonomy" id="35525"/>
    <lineage>
        <taxon>Eukaryota</taxon>
        <taxon>Metazoa</taxon>
        <taxon>Ecdysozoa</taxon>
        <taxon>Arthropoda</taxon>
        <taxon>Crustacea</taxon>
        <taxon>Branchiopoda</taxon>
        <taxon>Diplostraca</taxon>
        <taxon>Cladocera</taxon>
        <taxon>Anomopoda</taxon>
        <taxon>Daphniidae</taxon>
        <taxon>Daphnia</taxon>
    </lineage>
</organism>
<protein>
    <submittedName>
        <fullName evidence="1">Uncharacterized protein</fullName>
    </submittedName>
</protein>
<name>A0ABR0B113_9CRUS</name>
<evidence type="ECO:0000313" key="2">
    <source>
        <dbReference type="Proteomes" id="UP001234178"/>
    </source>
</evidence>
<keyword evidence="2" id="KW-1185">Reference proteome</keyword>
<accession>A0ABR0B113</accession>
<dbReference type="Proteomes" id="UP001234178">
    <property type="component" value="Unassembled WGS sequence"/>
</dbReference>
<dbReference type="EMBL" id="JAOYFB010000039">
    <property type="protein sequence ID" value="KAK4031073.1"/>
    <property type="molecule type" value="Genomic_DNA"/>
</dbReference>
<comment type="caution">
    <text evidence="1">The sequence shown here is derived from an EMBL/GenBank/DDBJ whole genome shotgun (WGS) entry which is preliminary data.</text>
</comment>
<evidence type="ECO:0000313" key="1">
    <source>
        <dbReference type="EMBL" id="KAK4031073.1"/>
    </source>
</evidence>